<evidence type="ECO:0000313" key="6">
    <source>
        <dbReference type="Proteomes" id="UP000037460"/>
    </source>
</evidence>
<protein>
    <submittedName>
        <fullName evidence="5">Voltage dependent ion channel</fullName>
    </submittedName>
</protein>
<feature type="domain" description="EF-hand" evidence="4">
    <location>
        <begin position="542"/>
        <end position="577"/>
    </location>
</feature>
<name>A0A0M0KBD0_9EUKA</name>
<dbReference type="Gene3D" id="1.10.238.10">
    <property type="entry name" value="EF-hand"/>
    <property type="match status" value="1"/>
</dbReference>
<dbReference type="PROSITE" id="PS00018">
    <property type="entry name" value="EF_HAND_1"/>
    <property type="match status" value="1"/>
</dbReference>
<feature type="domain" description="EF-hand" evidence="4">
    <location>
        <begin position="578"/>
        <end position="613"/>
    </location>
</feature>
<dbReference type="PROSITE" id="PS50053">
    <property type="entry name" value="UBIQUITIN_2"/>
    <property type="match status" value="1"/>
</dbReference>
<reference evidence="6" key="1">
    <citation type="journal article" date="2015" name="PLoS Genet.">
        <title>Genome Sequence and Transcriptome Analyses of Chrysochromulina tobin: Metabolic Tools for Enhanced Algal Fitness in the Prominent Order Prymnesiales (Haptophyceae).</title>
        <authorList>
            <person name="Hovde B.T."/>
            <person name="Deodato C.R."/>
            <person name="Hunsperger H.M."/>
            <person name="Ryken S.A."/>
            <person name="Yost W."/>
            <person name="Jha R.K."/>
            <person name="Patterson J."/>
            <person name="Monnat R.J. Jr."/>
            <person name="Barlow S.B."/>
            <person name="Starkenburg S.R."/>
            <person name="Cattolico R.A."/>
        </authorList>
    </citation>
    <scope>NUCLEOTIDE SEQUENCE</scope>
    <source>
        <strain evidence="6">CCMP291</strain>
    </source>
</reference>
<dbReference type="InterPro" id="IPR018247">
    <property type="entry name" value="EF_Hand_1_Ca_BS"/>
</dbReference>
<evidence type="ECO:0000259" key="4">
    <source>
        <dbReference type="PROSITE" id="PS50222"/>
    </source>
</evidence>
<dbReference type="InterPro" id="IPR011992">
    <property type="entry name" value="EF-hand-dom_pair"/>
</dbReference>
<feature type="domain" description="Ubiquitin-like" evidence="3">
    <location>
        <begin position="424"/>
        <end position="492"/>
    </location>
</feature>
<proteinExistence type="predicted"/>
<dbReference type="Proteomes" id="UP000037460">
    <property type="component" value="Unassembled WGS sequence"/>
</dbReference>
<dbReference type="SMART" id="SM00054">
    <property type="entry name" value="EFh"/>
    <property type="match status" value="2"/>
</dbReference>
<feature type="region of interest" description="Disordered" evidence="2">
    <location>
        <begin position="394"/>
        <end position="416"/>
    </location>
</feature>
<keyword evidence="1" id="KW-0106">Calcium</keyword>
<dbReference type="SUPFAM" id="SSF47473">
    <property type="entry name" value="EF-hand"/>
    <property type="match status" value="1"/>
</dbReference>
<dbReference type="InterPro" id="IPR000626">
    <property type="entry name" value="Ubiquitin-like_dom"/>
</dbReference>
<dbReference type="InterPro" id="IPR002048">
    <property type="entry name" value="EF_hand_dom"/>
</dbReference>
<evidence type="ECO:0000256" key="2">
    <source>
        <dbReference type="SAM" id="MobiDB-lite"/>
    </source>
</evidence>
<dbReference type="CDD" id="cd00051">
    <property type="entry name" value="EFh"/>
    <property type="match status" value="1"/>
</dbReference>
<sequence length="623" mass="69599">MGIRPHRLWLGQYRQFEKIEANRELGEQVRQQESCLRQQRDDSMFSYHAARNHKLAEARGQQANNDQAMRESWTSKMMRASAVKSEQEMNRQKALRQKQAWAANGSRMREQDLLQKRKVFESRSKAEESKRSVAARAKLAAKERLATISVAMEEDAAARRRLYEKLRKDSLPSGALAEAREYVSHQKREAAAEVRRRELAWISDRQRAEEAALERAAQSKASVLSSRAHAHNNRATVVVSRHEQTAALRESLKQLDLERKQMMLASVKLNQQKRDESYEARHASRAATVEMDTSAYGSLVTATRTPQRFELGMTGKQLLEARPLLEISPMASLDQHPLLTMAATTAAGEGRQVHKSAAPHARPKSVATTIVSAAVSASPPQASRDGSEFYDHLGRVRGTQGTGSLDSGAASDGAKKRGTRYKPLLLTVKTVGWTGQGRDAPGTDLTVDVNGVTTVGELKDRIRRRRTAWAGLVALRLMYMGHLVDDKTTVDESWAKSFVVAMEDRPSTDSLLPSPTETAMRSAASDAQSAAVRERLRQTLDANYGRVLGLFRLWDVDRSGTITATELQRALHELGEMSPMEEVDALFASLDQGFDGRIEYRELYRALRPRRQSASVRDLSVEA</sequence>
<keyword evidence="6" id="KW-1185">Reference proteome</keyword>
<evidence type="ECO:0000256" key="1">
    <source>
        <dbReference type="ARBA" id="ARBA00022837"/>
    </source>
</evidence>
<evidence type="ECO:0000313" key="5">
    <source>
        <dbReference type="EMBL" id="KOO36145.1"/>
    </source>
</evidence>
<organism evidence="5 6">
    <name type="scientific">Chrysochromulina tobinii</name>
    <dbReference type="NCBI Taxonomy" id="1460289"/>
    <lineage>
        <taxon>Eukaryota</taxon>
        <taxon>Haptista</taxon>
        <taxon>Haptophyta</taxon>
        <taxon>Prymnesiophyceae</taxon>
        <taxon>Prymnesiales</taxon>
        <taxon>Chrysochromulinaceae</taxon>
        <taxon>Chrysochromulina</taxon>
    </lineage>
</organism>
<dbReference type="PROSITE" id="PS50222">
    <property type="entry name" value="EF_HAND_2"/>
    <property type="match status" value="2"/>
</dbReference>
<dbReference type="GO" id="GO:0005509">
    <property type="term" value="F:calcium ion binding"/>
    <property type="evidence" value="ECO:0007669"/>
    <property type="project" value="InterPro"/>
</dbReference>
<dbReference type="Pfam" id="PF13499">
    <property type="entry name" value="EF-hand_7"/>
    <property type="match status" value="1"/>
</dbReference>
<comment type="caution">
    <text evidence="5">The sequence shown here is derived from an EMBL/GenBank/DDBJ whole genome shotgun (WGS) entry which is preliminary data.</text>
</comment>
<dbReference type="CDD" id="cd17039">
    <property type="entry name" value="Ubl_ubiquitin_like"/>
    <property type="match status" value="1"/>
</dbReference>
<accession>A0A0M0KBD0</accession>
<gene>
    <name evidence="5" type="ORF">Ctob_012895</name>
</gene>
<dbReference type="EMBL" id="JWZX01000622">
    <property type="protein sequence ID" value="KOO36145.1"/>
    <property type="molecule type" value="Genomic_DNA"/>
</dbReference>
<evidence type="ECO:0000259" key="3">
    <source>
        <dbReference type="PROSITE" id="PS50053"/>
    </source>
</evidence>
<dbReference type="AlphaFoldDB" id="A0A0M0KBD0"/>